<dbReference type="SUPFAM" id="SSF50022">
    <property type="entry name" value="ISP domain"/>
    <property type="match status" value="1"/>
</dbReference>
<keyword evidence="7 17" id="KW-1133">Transmembrane helix</keyword>
<feature type="signal peptide" evidence="18">
    <location>
        <begin position="1"/>
        <end position="25"/>
    </location>
</feature>
<reference evidence="21" key="1">
    <citation type="submission" date="2025-08" db="UniProtKB">
        <authorList>
            <consortium name="RefSeq"/>
        </authorList>
    </citation>
    <scope>IDENTIFICATION</scope>
    <source>
        <tissue evidence="21">Whole sample</tissue>
    </source>
</reference>
<dbReference type="Gene3D" id="3.90.380.10">
    <property type="entry name" value="Naphthalene 1,2-dioxygenase Alpha Subunit, Chain A, domain 1"/>
    <property type="match status" value="1"/>
</dbReference>
<evidence type="ECO:0000256" key="6">
    <source>
        <dbReference type="ARBA" id="ARBA00022723"/>
    </source>
</evidence>
<evidence type="ECO:0000256" key="10">
    <source>
        <dbReference type="ARBA" id="ARBA00023014"/>
    </source>
</evidence>
<dbReference type="AlphaFoldDB" id="A0A8B8D396"/>
<evidence type="ECO:0000313" key="20">
    <source>
        <dbReference type="Proteomes" id="UP000694844"/>
    </source>
</evidence>
<dbReference type="Pfam" id="PF00355">
    <property type="entry name" value="Rieske"/>
    <property type="match status" value="1"/>
</dbReference>
<evidence type="ECO:0000256" key="14">
    <source>
        <dbReference type="ARBA" id="ARBA00026095"/>
    </source>
</evidence>
<evidence type="ECO:0000256" key="17">
    <source>
        <dbReference type="SAM" id="Phobius"/>
    </source>
</evidence>
<evidence type="ECO:0000256" key="7">
    <source>
        <dbReference type="ARBA" id="ARBA00022989"/>
    </source>
</evidence>
<evidence type="ECO:0000256" key="9">
    <source>
        <dbReference type="ARBA" id="ARBA00023004"/>
    </source>
</evidence>
<dbReference type="GO" id="GO:0005737">
    <property type="term" value="C:cytoplasm"/>
    <property type="evidence" value="ECO:0007669"/>
    <property type="project" value="TreeGrafter"/>
</dbReference>
<dbReference type="InterPro" id="IPR036922">
    <property type="entry name" value="Rieske_2Fe-2S_sf"/>
</dbReference>
<evidence type="ECO:0000256" key="15">
    <source>
        <dbReference type="ARBA" id="ARBA00047853"/>
    </source>
</evidence>
<dbReference type="GO" id="GO:0051537">
    <property type="term" value="F:2 iron, 2 sulfur cluster binding"/>
    <property type="evidence" value="ECO:0007669"/>
    <property type="project" value="UniProtKB-KW"/>
</dbReference>
<dbReference type="UniPathway" id="UPA01020"/>
<dbReference type="GO" id="GO:0170056">
    <property type="term" value="F:cholesterol 7-desaturase [NAD(P)H] activity"/>
    <property type="evidence" value="ECO:0007669"/>
    <property type="project" value="UniProtKB-EC"/>
</dbReference>
<protein>
    <recommendedName>
        <fullName evidence="14">cholesterol 7-desaturase</fullName>
        <ecNumber evidence="14">1.14.19.21</ecNumber>
    </recommendedName>
</protein>
<keyword evidence="11 17" id="KW-0472">Membrane</keyword>
<gene>
    <name evidence="21" type="primary">LOC111123313</name>
</gene>
<proteinExistence type="inferred from homology"/>
<keyword evidence="5" id="KW-0001">2Fe-2S</keyword>
<dbReference type="OrthoDB" id="426882at2759"/>
<comment type="subcellular location">
    <subcellularLocation>
        <location evidence="2">Membrane</location>
    </subcellularLocation>
</comment>
<keyword evidence="9" id="KW-0408">Iron</keyword>
<comment type="pathway">
    <text evidence="3">Hormone biosynthesis.</text>
</comment>
<dbReference type="Pfam" id="PF19298">
    <property type="entry name" value="KshA_C"/>
    <property type="match status" value="1"/>
</dbReference>
<evidence type="ECO:0000256" key="8">
    <source>
        <dbReference type="ARBA" id="ARBA00023002"/>
    </source>
</evidence>
<feature type="domain" description="Rieske" evidence="19">
    <location>
        <begin position="133"/>
        <end position="237"/>
    </location>
</feature>
<evidence type="ECO:0000256" key="1">
    <source>
        <dbReference type="ARBA" id="ARBA00001962"/>
    </source>
</evidence>
<comment type="catalytic activity">
    <reaction evidence="16">
        <text>cholesterol + NADPH + O2 + H(+) = 7-dehydrocholesterol + NADP(+) + 2 H2O</text>
        <dbReference type="Rhea" id="RHEA:45024"/>
        <dbReference type="ChEBI" id="CHEBI:15377"/>
        <dbReference type="ChEBI" id="CHEBI:15378"/>
        <dbReference type="ChEBI" id="CHEBI:15379"/>
        <dbReference type="ChEBI" id="CHEBI:16113"/>
        <dbReference type="ChEBI" id="CHEBI:17759"/>
        <dbReference type="ChEBI" id="CHEBI:57783"/>
        <dbReference type="ChEBI" id="CHEBI:58349"/>
        <dbReference type="EC" id="1.14.19.21"/>
    </reaction>
    <physiologicalReaction direction="left-to-right" evidence="16">
        <dbReference type="Rhea" id="RHEA:45025"/>
    </physiologicalReaction>
</comment>
<keyword evidence="8" id="KW-0560">Oxidoreductase</keyword>
<dbReference type="InterPro" id="IPR045605">
    <property type="entry name" value="KshA-like_C"/>
</dbReference>
<evidence type="ECO:0000256" key="3">
    <source>
        <dbReference type="ARBA" id="ARBA00004972"/>
    </source>
</evidence>
<dbReference type="RefSeq" id="XP_022321276.1">
    <property type="nucleotide sequence ID" value="XM_022465568.1"/>
</dbReference>
<dbReference type="Gene3D" id="2.102.10.10">
    <property type="entry name" value="Rieske [2Fe-2S] iron-sulphur domain"/>
    <property type="match status" value="1"/>
</dbReference>
<name>A0A8B8D396_CRAVI</name>
<evidence type="ECO:0000256" key="13">
    <source>
        <dbReference type="ARBA" id="ARBA00025729"/>
    </source>
</evidence>
<keyword evidence="4 17" id="KW-0812">Transmembrane</keyword>
<comment type="catalytic activity">
    <reaction evidence="15">
        <text>cholesterol + NADH + O2 + H(+) = 7-dehydrocholesterol + NAD(+) + 2 H2O</text>
        <dbReference type="Rhea" id="RHEA:51644"/>
        <dbReference type="ChEBI" id="CHEBI:15377"/>
        <dbReference type="ChEBI" id="CHEBI:15378"/>
        <dbReference type="ChEBI" id="CHEBI:15379"/>
        <dbReference type="ChEBI" id="CHEBI:16113"/>
        <dbReference type="ChEBI" id="CHEBI:17759"/>
        <dbReference type="ChEBI" id="CHEBI:57540"/>
        <dbReference type="ChEBI" id="CHEBI:57945"/>
        <dbReference type="EC" id="1.14.19.21"/>
    </reaction>
    <physiologicalReaction direction="left-to-right" evidence="15">
        <dbReference type="Rhea" id="RHEA:51645"/>
    </physiologicalReaction>
</comment>
<feature type="chain" id="PRO_5034910528" description="cholesterol 7-desaturase" evidence="18">
    <location>
        <begin position="26"/>
        <end position="471"/>
    </location>
</feature>
<keyword evidence="6" id="KW-0479">Metal-binding</keyword>
<evidence type="ECO:0000256" key="16">
    <source>
        <dbReference type="ARBA" id="ARBA00049548"/>
    </source>
</evidence>
<dbReference type="GO" id="GO:0016020">
    <property type="term" value="C:membrane"/>
    <property type="evidence" value="ECO:0007669"/>
    <property type="project" value="UniProtKB-SubCell"/>
</dbReference>
<comment type="pathway">
    <text evidence="12">Steroid hormone biosynthesis; dafachronic acid biosynthesis.</text>
</comment>
<evidence type="ECO:0000259" key="19">
    <source>
        <dbReference type="PROSITE" id="PS51296"/>
    </source>
</evidence>
<evidence type="ECO:0000256" key="12">
    <source>
        <dbReference type="ARBA" id="ARBA00025712"/>
    </source>
</evidence>
<evidence type="ECO:0000256" key="2">
    <source>
        <dbReference type="ARBA" id="ARBA00004370"/>
    </source>
</evidence>
<evidence type="ECO:0000256" key="18">
    <source>
        <dbReference type="SAM" id="SignalP"/>
    </source>
</evidence>
<accession>A0A8B8D396</accession>
<keyword evidence="20" id="KW-1185">Reference proteome</keyword>
<dbReference type="PANTHER" id="PTHR21266:SF32">
    <property type="entry name" value="CHOLESTEROL 7-DESATURASE NVD"/>
    <property type="match status" value="1"/>
</dbReference>
<keyword evidence="10" id="KW-0411">Iron-sulfur</keyword>
<feature type="transmembrane region" description="Helical" evidence="17">
    <location>
        <begin position="56"/>
        <end position="80"/>
    </location>
</feature>
<evidence type="ECO:0000313" key="21">
    <source>
        <dbReference type="RefSeq" id="XP_022321276.1"/>
    </source>
</evidence>
<dbReference type="InterPro" id="IPR050584">
    <property type="entry name" value="Cholesterol_7-desaturase"/>
</dbReference>
<dbReference type="Proteomes" id="UP000694844">
    <property type="component" value="Chromosome 3"/>
</dbReference>
<dbReference type="GO" id="GO:0046872">
    <property type="term" value="F:metal ion binding"/>
    <property type="evidence" value="ECO:0007669"/>
    <property type="project" value="UniProtKB-KW"/>
</dbReference>
<dbReference type="InterPro" id="IPR017941">
    <property type="entry name" value="Rieske_2Fe-2S"/>
</dbReference>
<evidence type="ECO:0000256" key="5">
    <source>
        <dbReference type="ARBA" id="ARBA00022714"/>
    </source>
</evidence>
<dbReference type="PROSITE" id="PS51296">
    <property type="entry name" value="RIESKE"/>
    <property type="match status" value="1"/>
</dbReference>
<keyword evidence="18" id="KW-0732">Signal</keyword>
<dbReference type="GeneID" id="111123313"/>
<dbReference type="PANTHER" id="PTHR21266">
    <property type="entry name" value="IRON-SULFUR DOMAIN CONTAINING PROTEIN"/>
    <property type="match status" value="1"/>
</dbReference>
<dbReference type="SUPFAM" id="SSF55961">
    <property type="entry name" value="Bet v1-like"/>
    <property type="match status" value="1"/>
</dbReference>
<organism evidence="20 21">
    <name type="scientific">Crassostrea virginica</name>
    <name type="common">Eastern oyster</name>
    <dbReference type="NCBI Taxonomy" id="6565"/>
    <lineage>
        <taxon>Eukaryota</taxon>
        <taxon>Metazoa</taxon>
        <taxon>Spiralia</taxon>
        <taxon>Lophotrochozoa</taxon>
        <taxon>Mollusca</taxon>
        <taxon>Bivalvia</taxon>
        <taxon>Autobranchia</taxon>
        <taxon>Pteriomorphia</taxon>
        <taxon>Ostreida</taxon>
        <taxon>Ostreoidea</taxon>
        <taxon>Ostreidae</taxon>
        <taxon>Crassostrea</taxon>
    </lineage>
</organism>
<evidence type="ECO:0000256" key="11">
    <source>
        <dbReference type="ARBA" id="ARBA00023136"/>
    </source>
</evidence>
<comment type="cofactor">
    <cofactor evidence="1">
        <name>Fe cation</name>
        <dbReference type="ChEBI" id="CHEBI:24875"/>
    </cofactor>
</comment>
<sequence>MGVGPAKKLCSFGLTICLLMLVVSATLTSNFTQRLMNVPLYETAGRLWMSKWNFSFLYFVTDYRVVLTCIILAVLSYPLYKLYGILFLPMNRIRNLGDIGYVPEGRMSMRDTANRVRRQREVGDIPPVYPNGWFGLMESSNLRSGESKHVSVLGLNLAVFRGEDGTVHVIDAYCPHMGANLAVGGRVVGNCLECPFHGWQFRGSDGKCTKIPYSEKVPDIAKVKSYTSDEANGYIYFWFHAEGIEPTWTVPRIEEIESGSWVYRGRTEHYINSHIEDIPENGADLQHLDCVHSPLITSGIDLRQMWSALWSFGNHSWTAKWEQNPAPNEHIGTLQLTHSMNLFGKAFRPIDMDVTAQQIGPGIVYLTFHSPIGSGTFVQHLIPTEPLVQKLVHNLYYKKSYPAFVAKFFLLGEAIQVERDIMIWNNKRYERKPLFVKSKADAQVAKHRRWFSQFYSENSPRLKFQKDTLEW</sequence>
<comment type="similarity">
    <text evidence="13">Belongs to the cholesterol 7-desaturase family.</text>
</comment>
<dbReference type="GO" id="GO:0008203">
    <property type="term" value="P:cholesterol metabolic process"/>
    <property type="evidence" value="ECO:0007669"/>
    <property type="project" value="InterPro"/>
</dbReference>
<dbReference type="EC" id="1.14.19.21" evidence="14"/>
<dbReference type="KEGG" id="cvn:111123313"/>
<evidence type="ECO:0000256" key="4">
    <source>
        <dbReference type="ARBA" id="ARBA00022692"/>
    </source>
</evidence>